<comment type="catalytic activity">
    <reaction evidence="1">
        <text>ATP + protein L-histidine = ADP + protein N-phospho-L-histidine.</text>
        <dbReference type="EC" id="2.7.13.3"/>
    </reaction>
</comment>
<dbReference type="SUPFAM" id="SSF55874">
    <property type="entry name" value="ATPase domain of HSP90 chaperone/DNA topoisomerase II/histidine kinase"/>
    <property type="match status" value="1"/>
</dbReference>
<dbReference type="SMART" id="SM00091">
    <property type="entry name" value="PAS"/>
    <property type="match status" value="1"/>
</dbReference>
<gene>
    <name evidence="10" type="ORF">GCM10023092_24900</name>
</gene>
<dbReference type="SUPFAM" id="SSF55785">
    <property type="entry name" value="PYP-like sensor domain (PAS domain)"/>
    <property type="match status" value="1"/>
</dbReference>
<dbReference type="InterPro" id="IPR003661">
    <property type="entry name" value="HisK_dim/P_dom"/>
</dbReference>
<sequence>MKEIAKVILENEMDLILAHKQSMKIAELLGLSLSAQTTFATAVSEICRFAISRNNHACLTLVLATQRMKDRYLRAVLEADFVKDQLLIREGVQYARRLVPGVRFTENKEQITVELEVPLSSALHVNDALVEDWKIILNNDPAISPYEEIKRKNRQLTELSERVRTSEQQYRLLADSLPIMIYTFTNEGKLMYANQWLLRYTGLTVAQLNEAKYSNIYHPDDFGNIWSNWEKDHNNNLVNKERKLKSGSGEYRWHSGVSIPIKDEDGNILYWNAFMVDIHAQKIIEETLKDNIELKETKAELEEKVDQLNKSNKMLEQFAFVASHDLQEPLRKIGFFSNYIKTNYGAQLGPEGGKFLDKLVTETERTREIVRDILYYSTINTDNGFSDNLDLNEIVHTVLSDMEILLMEKDAHVNVALLPSVFGNRVQMTQLFSNLISNAIKFVPAGTRPEVQIGFEADDTSRSVIRVSDNGIGIEEQFHHKIFELFQRLHPKDEYSGTGIGLSTCKKIMEFHGGHMFLESRLGEGSTFILSFPKSGNNPA</sequence>
<dbReference type="InterPro" id="IPR036097">
    <property type="entry name" value="HisK_dim/P_sf"/>
</dbReference>
<dbReference type="SUPFAM" id="SSF47384">
    <property type="entry name" value="Homodimeric domain of signal transducing histidine kinase"/>
    <property type="match status" value="1"/>
</dbReference>
<keyword evidence="6" id="KW-0175">Coiled coil</keyword>
<evidence type="ECO:0000259" key="7">
    <source>
        <dbReference type="PROSITE" id="PS50109"/>
    </source>
</evidence>
<comment type="caution">
    <text evidence="10">The sequence shown here is derived from an EMBL/GenBank/DDBJ whole genome shotgun (WGS) entry which is preliminary data.</text>
</comment>
<dbReference type="InterPro" id="IPR005467">
    <property type="entry name" value="His_kinase_dom"/>
</dbReference>
<dbReference type="InterPro" id="IPR004358">
    <property type="entry name" value="Sig_transdc_His_kin-like_C"/>
</dbReference>
<dbReference type="InterPro" id="IPR000014">
    <property type="entry name" value="PAS"/>
</dbReference>
<evidence type="ECO:0000256" key="5">
    <source>
        <dbReference type="ARBA" id="ARBA00022777"/>
    </source>
</evidence>
<dbReference type="CDD" id="cd00130">
    <property type="entry name" value="PAS"/>
    <property type="match status" value="1"/>
</dbReference>
<dbReference type="InterPro" id="IPR003594">
    <property type="entry name" value="HATPase_dom"/>
</dbReference>
<dbReference type="PRINTS" id="PR00344">
    <property type="entry name" value="BCTRLSENSOR"/>
</dbReference>
<dbReference type="PROSITE" id="PS50113">
    <property type="entry name" value="PAC"/>
    <property type="match status" value="1"/>
</dbReference>
<dbReference type="InterPro" id="IPR013655">
    <property type="entry name" value="PAS_fold_3"/>
</dbReference>
<feature type="domain" description="PAC" evidence="9">
    <location>
        <begin position="238"/>
        <end position="290"/>
    </location>
</feature>
<dbReference type="Gene3D" id="3.30.450.20">
    <property type="entry name" value="PAS domain"/>
    <property type="match status" value="1"/>
</dbReference>
<evidence type="ECO:0000256" key="6">
    <source>
        <dbReference type="SAM" id="Coils"/>
    </source>
</evidence>
<keyword evidence="11" id="KW-1185">Reference proteome</keyword>
<protein>
    <recommendedName>
        <fullName evidence="2">histidine kinase</fullName>
        <ecNumber evidence="2">2.7.13.3</ecNumber>
    </recommendedName>
</protein>
<reference evidence="11" key="1">
    <citation type="journal article" date="2019" name="Int. J. Syst. Evol. Microbiol.">
        <title>The Global Catalogue of Microorganisms (GCM) 10K type strain sequencing project: providing services to taxonomists for standard genome sequencing and annotation.</title>
        <authorList>
            <consortium name="The Broad Institute Genomics Platform"/>
            <consortium name="The Broad Institute Genome Sequencing Center for Infectious Disease"/>
            <person name="Wu L."/>
            <person name="Ma J."/>
        </authorList>
    </citation>
    <scope>NUCLEOTIDE SEQUENCE [LARGE SCALE GENOMIC DNA]</scope>
    <source>
        <strain evidence="11">JCM 31921</strain>
    </source>
</reference>
<dbReference type="Pfam" id="PF00512">
    <property type="entry name" value="HisKA"/>
    <property type="match status" value="1"/>
</dbReference>
<feature type="coiled-coil region" evidence="6">
    <location>
        <begin position="284"/>
        <end position="318"/>
    </location>
</feature>
<evidence type="ECO:0000256" key="3">
    <source>
        <dbReference type="ARBA" id="ARBA00022553"/>
    </source>
</evidence>
<dbReference type="PANTHER" id="PTHR43304">
    <property type="entry name" value="PHYTOCHROME-LIKE PROTEIN CPH1"/>
    <property type="match status" value="1"/>
</dbReference>
<keyword evidence="5" id="KW-0418">Kinase</keyword>
<dbReference type="SMART" id="SM00388">
    <property type="entry name" value="HisKA"/>
    <property type="match status" value="1"/>
</dbReference>
<evidence type="ECO:0000259" key="8">
    <source>
        <dbReference type="PROSITE" id="PS50112"/>
    </source>
</evidence>
<dbReference type="Pfam" id="PF08447">
    <property type="entry name" value="PAS_3"/>
    <property type="match status" value="1"/>
</dbReference>
<feature type="domain" description="PAS" evidence="8">
    <location>
        <begin position="166"/>
        <end position="221"/>
    </location>
</feature>
<dbReference type="Proteomes" id="UP001501410">
    <property type="component" value="Unassembled WGS sequence"/>
</dbReference>
<evidence type="ECO:0000259" key="9">
    <source>
        <dbReference type="PROSITE" id="PS50113"/>
    </source>
</evidence>
<dbReference type="EC" id="2.7.13.3" evidence="2"/>
<dbReference type="InterPro" id="IPR000700">
    <property type="entry name" value="PAS-assoc_C"/>
</dbReference>
<feature type="domain" description="Histidine kinase" evidence="7">
    <location>
        <begin position="321"/>
        <end position="536"/>
    </location>
</feature>
<dbReference type="RefSeq" id="WP_344827669.1">
    <property type="nucleotide sequence ID" value="NZ_BAABEZ010000024.1"/>
</dbReference>
<dbReference type="EMBL" id="BAABEZ010000024">
    <property type="protein sequence ID" value="GAA4457743.1"/>
    <property type="molecule type" value="Genomic_DNA"/>
</dbReference>
<dbReference type="InterPro" id="IPR052162">
    <property type="entry name" value="Sensor_kinase/Photoreceptor"/>
</dbReference>
<evidence type="ECO:0000256" key="2">
    <source>
        <dbReference type="ARBA" id="ARBA00012438"/>
    </source>
</evidence>
<evidence type="ECO:0000313" key="11">
    <source>
        <dbReference type="Proteomes" id="UP001501410"/>
    </source>
</evidence>
<dbReference type="PANTHER" id="PTHR43304:SF1">
    <property type="entry name" value="PAC DOMAIN-CONTAINING PROTEIN"/>
    <property type="match status" value="1"/>
</dbReference>
<dbReference type="InterPro" id="IPR035965">
    <property type="entry name" value="PAS-like_dom_sf"/>
</dbReference>
<dbReference type="Gene3D" id="3.30.565.10">
    <property type="entry name" value="Histidine kinase-like ATPase, C-terminal domain"/>
    <property type="match status" value="1"/>
</dbReference>
<keyword evidence="4" id="KW-0808">Transferase</keyword>
<dbReference type="NCBIfam" id="TIGR00229">
    <property type="entry name" value="sensory_box"/>
    <property type="match status" value="1"/>
</dbReference>
<evidence type="ECO:0000256" key="4">
    <source>
        <dbReference type="ARBA" id="ARBA00022679"/>
    </source>
</evidence>
<proteinExistence type="predicted"/>
<organism evidence="10 11">
    <name type="scientific">Rurimicrobium arvi</name>
    <dbReference type="NCBI Taxonomy" id="2049916"/>
    <lineage>
        <taxon>Bacteria</taxon>
        <taxon>Pseudomonadati</taxon>
        <taxon>Bacteroidota</taxon>
        <taxon>Chitinophagia</taxon>
        <taxon>Chitinophagales</taxon>
        <taxon>Chitinophagaceae</taxon>
        <taxon>Rurimicrobium</taxon>
    </lineage>
</organism>
<evidence type="ECO:0000313" key="10">
    <source>
        <dbReference type="EMBL" id="GAA4457743.1"/>
    </source>
</evidence>
<dbReference type="PROSITE" id="PS50109">
    <property type="entry name" value="HIS_KIN"/>
    <property type="match status" value="1"/>
</dbReference>
<dbReference type="Pfam" id="PF02518">
    <property type="entry name" value="HATPase_c"/>
    <property type="match status" value="1"/>
</dbReference>
<accession>A0ABP8MXG6</accession>
<name>A0ABP8MXG6_9BACT</name>
<dbReference type="InterPro" id="IPR036890">
    <property type="entry name" value="HATPase_C_sf"/>
</dbReference>
<dbReference type="PROSITE" id="PS50112">
    <property type="entry name" value="PAS"/>
    <property type="match status" value="1"/>
</dbReference>
<dbReference type="Gene3D" id="1.10.287.130">
    <property type="match status" value="1"/>
</dbReference>
<evidence type="ECO:0000256" key="1">
    <source>
        <dbReference type="ARBA" id="ARBA00000085"/>
    </source>
</evidence>
<dbReference type="SMART" id="SM00387">
    <property type="entry name" value="HATPase_c"/>
    <property type="match status" value="1"/>
</dbReference>
<dbReference type="CDD" id="cd00082">
    <property type="entry name" value="HisKA"/>
    <property type="match status" value="1"/>
</dbReference>
<keyword evidence="3" id="KW-0597">Phosphoprotein</keyword>